<sequence length="80" mass="9631">MELFVVDLEPYLEFYEFSEIDPKIKRASRTLIGPYLLTQSTTNNNKNQRLLRREEPELLRREEPEIAERRTRDCCGEKNQ</sequence>
<evidence type="ECO:0000313" key="3">
    <source>
        <dbReference type="Proteomes" id="UP001420932"/>
    </source>
</evidence>
<accession>A0AAP0ISF5</accession>
<dbReference type="EMBL" id="JBBNAF010000008">
    <property type="protein sequence ID" value="KAK9120928.1"/>
    <property type="molecule type" value="Genomic_DNA"/>
</dbReference>
<gene>
    <name evidence="2" type="ORF">Syun_018545</name>
</gene>
<keyword evidence="3" id="KW-1185">Reference proteome</keyword>
<feature type="compositionally biased region" description="Basic and acidic residues" evidence="1">
    <location>
        <begin position="51"/>
        <end position="80"/>
    </location>
</feature>
<dbReference type="AlphaFoldDB" id="A0AAP0ISF5"/>
<evidence type="ECO:0000313" key="2">
    <source>
        <dbReference type="EMBL" id="KAK9120928.1"/>
    </source>
</evidence>
<comment type="caution">
    <text evidence="2">The sequence shown here is derived from an EMBL/GenBank/DDBJ whole genome shotgun (WGS) entry which is preliminary data.</text>
</comment>
<reference evidence="2 3" key="1">
    <citation type="submission" date="2024-01" db="EMBL/GenBank/DDBJ databases">
        <title>Genome assemblies of Stephania.</title>
        <authorList>
            <person name="Yang L."/>
        </authorList>
    </citation>
    <scope>NUCLEOTIDE SEQUENCE [LARGE SCALE GENOMIC DNA]</scope>
    <source>
        <strain evidence="2">YNDBR</strain>
        <tissue evidence="2">Leaf</tissue>
    </source>
</reference>
<dbReference type="Proteomes" id="UP001420932">
    <property type="component" value="Unassembled WGS sequence"/>
</dbReference>
<organism evidence="2 3">
    <name type="scientific">Stephania yunnanensis</name>
    <dbReference type="NCBI Taxonomy" id="152371"/>
    <lineage>
        <taxon>Eukaryota</taxon>
        <taxon>Viridiplantae</taxon>
        <taxon>Streptophyta</taxon>
        <taxon>Embryophyta</taxon>
        <taxon>Tracheophyta</taxon>
        <taxon>Spermatophyta</taxon>
        <taxon>Magnoliopsida</taxon>
        <taxon>Ranunculales</taxon>
        <taxon>Menispermaceae</taxon>
        <taxon>Menispermoideae</taxon>
        <taxon>Cissampelideae</taxon>
        <taxon>Stephania</taxon>
    </lineage>
</organism>
<proteinExistence type="predicted"/>
<feature type="region of interest" description="Disordered" evidence="1">
    <location>
        <begin position="43"/>
        <end position="80"/>
    </location>
</feature>
<evidence type="ECO:0000256" key="1">
    <source>
        <dbReference type="SAM" id="MobiDB-lite"/>
    </source>
</evidence>
<protein>
    <submittedName>
        <fullName evidence="2">Uncharacterized protein</fullName>
    </submittedName>
</protein>
<name>A0AAP0ISF5_9MAGN</name>